<reference evidence="1" key="1">
    <citation type="submission" date="2018-06" db="EMBL/GenBank/DDBJ databases">
        <authorList>
            <person name="Zhirakovskaya E."/>
        </authorList>
    </citation>
    <scope>NUCLEOTIDE SEQUENCE</scope>
</reference>
<dbReference type="InterPro" id="IPR021342">
    <property type="entry name" value="DUF2959"/>
</dbReference>
<gene>
    <name evidence="1" type="ORF">MNBD_NITROSPINAE05-281</name>
</gene>
<dbReference type="PROSITE" id="PS51257">
    <property type="entry name" value="PROKAR_LIPOPROTEIN"/>
    <property type="match status" value="1"/>
</dbReference>
<accession>A0A3B1CQU1</accession>
<proteinExistence type="predicted"/>
<organism evidence="1">
    <name type="scientific">hydrothermal vent metagenome</name>
    <dbReference type="NCBI Taxonomy" id="652676"/>
    <lineage>
        <taxon>unclassified sequences</taxon>
        <taxon>metagenomes</taxon>
        <taxon>ecological metagenomes</taxon>
    </lineage>
</organism>
<name>A0A3B1CQU1_9ZZZZ</name>
<dbReference type="EMBL" id="UOGG01000126">
    <property type="protein sequence ID" value="VAX30682.1"/>
    <property type="molecule type" value="Genomic_DNA"/>
</dbReference>
<protein>
    <submittedName>
        <fullName evidence="1">Uncharacterized protein</fullName>
    </submittedName>
</protein>
<dbReference type="AlphaFoldDB" id="A0A3B1CQU1"/>
<sequence>MNKQSVKFFLGWMILLWVFSGCQTAYYNAMEKVGTYKRDILADRIEGARDSQQDAKEQFNSALEQFSATLKFKGGSL</sequence>
<feature type="non-terminal residue" evidence="1">
    <location>
        <position position="77"/>
    </location>
</feature>
<evidence type="ECO:0000313" key="1">
    <source>
        <dbReference type="EMBL" id="VAX30682.1"/>
    </source>
</evidence>
<dbReference type="Pfam" id="PF11172">
    <property type="entry name" value="DUF2959"/>
    <property type="match status" value="1"/>
</dbReference>